<proteinExistence type="predicted"/>
<feature type="transmembrane region" description="Helical" evidence="1">
    <location>
        <begin position="47"/>
        <end position="72"/>
    </location>
</feature>
<evidence type="ECO:0000313" key="2">
    <source>
        <dbReference type="EMBL" id="PVZ09968.1"/>
    </source>
</evidence>
<feature type="transmembrane region" description="Helical" evidence="1">
    <location>
        <begin position="112"/>
        <end position="133"/>
    </location>
</feature>
<reference evidence="2 3" key="1">
    <citation type="submission" date="2018-04" db="EMBL/GenBank/DDBJ databases">
        <title>Genomic Encyclopedia of Type Strains, Phase IV (KMG-IV): sequencing the most valuable type-strain genomes for metagenomic binning, comparative biology and taxonomic classification.</title>
        <authorList>
            <person name="Goeker M."/>
        </authorList>
    </citation>
    <scope>NUCLEOTIDE SEQUENCE [LARGE SCALE GENOMIC DNA]</scope>
    <source>
        <strain evidence="2 3">DSM 45771</strain>
    </source>
</reference>
<keyword evidence="1" id="KW-0472">Membrane</keyword>
<keyword evidence="1" id="KW-1133">Transmembrane helix</keyword>
<evidence type="ECO:0000256" key="1">
    <source>
        <dbReference type="SAM" id="Phobius"/>
    </source>
</evidence>
<comment type="caution">
    <text evidence="2">The sequence shown here is derived from an EMBL/GenBank/DDBJ whole genome shotgun (WGS) entry which is preliminary data.</text>
</comment>
<name>A0A2U1FCS5_9PSEU</name>
<dbReference type="AlphaFoldDB" id="A0A2U1FCS5"/>
<gene>
    <name evidence="2" type="ORF">C8D89_10541</name>
</gene>
<organism evidence="2 3">
    <name type="scientific">Actinomycetospora cinnamomea</name>
    <dbReference type="NCBI Taxonomy" id="663609"/>
    <lineage>
        <taxon>Bacteria</taxon>
        <taxon>Bacillati</taxon>
        <taxon>Actinomycetota</taxon>
        <taxon>Actinomycetes</taxon>
        <taxon>Pseudonocardiales</taxon>
        <taxon>Pseudonocardiaceae</taxon>
        <taxon>Actinomycetospora</taxon>
    </lineage>
</organism>
<dbReference type="EMBL" id="QEKW01000005">
    <property type="protein sequence ID" value="PVZ09968.1"/>
    <property type="molecule type" value="Genomic_DNA"/>
</dbReference>
<keyword evidence="3" id="KW-1185">Reference proteome</keyword>
<feature type="transmembrane region" description="Helical" evidence="1">
    <location>
        <begin position="84"/>
        <end position="106"/>
    </location>
</feature>
<keyword evidence="1" id="KW-0812">Transmembrane</keyword>
<accession>A0A2U1FCS5</accession>
<feature type="transmembrane region" description="Helical" evidence="1">
    <location>
        <begin position="20"/>
        <end position="41"/>
    </location>
</feature>
<dbReference type="Proteomes" id="UP000245639">
    <property type="component" value="Unassembled WGS sequence"/>
</dbReference>
<protein>
    <submittedName>
        <fullName evidence="2">Uncharacterized protein</fullName>
    </submittedName>
</protein>
<sequence length="142" mass="14506">MPYRAPVTTPAPPTPVERSFRLWIAAVVVGVLGSALSFATMPAAPGATAAAGTIVGAIIGLLFLGAIVYCALRLRRGENWARIALTVLGGISAVFTVLGVLLTAGLGVNLGLLSTTVSLLQAALIVAAILFSFQAPANAYFR</sequence>
<evidence type="ECO:0000313" key="3">
    <source>
        <dbReference type="Proteomes" id="UP000245639"/>
    </source>
</evidence>